<dbReference type="InterPro" id="IPR052337">
    <property type="entry name" value="SAT4-like"/>
</dbReference>
<evidence type="ECO:0000256" key="3">
    <source>
        <dbReference type="ARBA" id="ARBA00022989"/>
    </source>
</evidence>
<feature type="transmembrane region" description="Helical" evidence="6">
    <location>
        <begin position="235"/>
        <end position="257"/>
    </location>
</feature>
<comment type="subcellular location">
    <subcellularLocation>
        <location evidence="1">Membrane</location>
        <topology evidence="1">Multi-pass membrane protein</topology>
    </subcellularLocation>
</comment>
<evidence type="ECO:0000259" key="7">
    <source>
        <dbReference type="Pfam" id="PF20684"/>
    </source>
</evidence>
<evidence type="ECO:0000256" key="4">
    <source>
        <dbReference type="ARBA" id="ARBA00023136"/>
    </source>
</evidence>
<protein>
    <recommendedName>
        <fullName evidence="7">Rhodopsin domain-containing protein</fullName>
    </recommendedName>
</protein>
<feature type="transmembrane region" description="Helical" evidence="6">
    <location>
        <begin position="198"/>
        <end position="223"/>
    </location>
</feature>
<keyword evidence="4 6" id="KW-0472">Membrane</keyword>
<proteinExistence type="inferred from homology"/>
<evidence type="ECO:0000313" key="8">
    <source>
        <dbReference type="EMBL" id="EOA85530.1"/>
    </source>
</evidence>
<dbReference type="PANTHER" id="PTHR33048">
    <property type="entry name" value="PTH11-LIKE INTEGRAL MEMBRANE PROTEIN (AFU_ORTHOLOGUE AFUA_5G11245)"/>
    <property type="match status" value="1"/>
</dbReference>
<keyword evidence="2 6" id="KW-0812">Transmembrane</keyword>
<evidence type="ECO:0000256" key="6">
    <source>
        <dbReference type="SAM" id="Phobius"/>
    </source>
</evidence>
<comment type="similarity">
    <text evidence="5">Belongs to the SAT4 family.</text>
</comment>
<keyword evidence="9" id="KW-1185">Reference proteome</keyword>
<feature type="domain" description="Rhodopsin" evidence="7">
    <location>
        <begin position="60"/>
        <end position="294"/>
    </location>
</feature>
<dbReference type="GO" id="GO:0016020">
    <property type="term" value="C:membrane"/>
    <property type="evidence" value="ECO:0007669"/>
    <property type="project" value="UniProtKB-SubCell"/>
</dbReference>
<dbReference type="eggNOG" id="ENOG502SQH5">
    <property type="taxonomic scope" value="Eukaryota"/>
</dbReference>
<reference evidence="8 9" key="2">
    <citation type="journal article" date="2013" name="PLoS Genet.">
        <title>Comparative genome structure, secondary metabolite, and effector coding capacity across Cochliobolus pathogens.</title>
        <authorList>
            <person name="Condon B.J."/>
            <person name="Leng Y."/>
            <person name="Wu D."/>
            <person name="Bushley K.E."/>
            <person name="Ohm R.A."/>
            <person name="Otillar R."/>
            <person name="Martin J."/>
            <person name="Schackwitz W."/>
            <person name="Grimwood J."/>
            <person name="MohdZainudin N."/>
            <person name="Xue C."/>
            <person name="Wang R."/>
            <person name="Manning V.A."/>
            <person name="Dhillon B."/>
            <person name="Tu Z.J."/>
            <person name="Steffenson B.J."/>
            <person name="Salamov A."/>
            <person name="Sun H."/>
            <person name="Lowry S."/>
            <person name="LaButti K."/>
            <person name="Han J."/>
            <person name="Copeland A."/>
            <person name="Lindquist E."/>
            <person name="Barry K."/>
            <person name="Schmutz J."/>
            <person name="Baker S.E."/>
            <person name="Ciuffetti L.M."/>
            <person name="Grigoriev I.V."/>
            <person name="Zhong S."/>
            <person name="Turgeon B.G."/>
        </authorList>
    </citation>
    <scope>NUCLEOTIDE SEQUENCE [LARGE SCALE GENOMIC DNA]</scope>
    <source>
        <strain evidence="9">28A</strain>
    </source>
</reference>
<feature type="transmembrane region" description="Helical" evidence="6">
    <location>
        <begin position="269"/>
        <end position="298"/>
    </location>
</feature>
<feature type="transmembrane region" description="Helical" evidence="6">
    <location>
        <begin position="40"/>
        <end position="60"/>
    </location>
</feature>
<feature type="transmembrane region" description="Helical" evidence="6">
    <location>
        <begin position="121"/>
        <end position="142"/>
    </location>
</feature>
<dbReference type="PANTHER" id="PTHR33048:SF47">
    <property type="entry name" value="INTEGRAL MEMBRANE PROTEIN-RELATED"/>
    <property type="match status" value="1"/>
</dbReference>
<dbReference type="AlphaFoldDB" id="R0IK98"/>
<reference evidence="8 9" key="1">
    <citation type="journal article" date="2012" name="PLoS Pathog.">
        <title>Diverse lifestyles and strategies of plant pathogenesis encoded in the genomes of eighteen Dothideomycetes fungi.</title>
        <authorList>
            <person name="Ohm R.A."/>
            <person name="Feau N."/>
            <person name="Henrissat B."/>
            <person name="Schoch C.L."/>
            <person name="Horwitz B.A."/>
            <person name="Barry K.W."/>
            <person name="Condon B.J."/>
            <person name="Copeland A.C."/>
            <person name="Dhillon B."/>
            <person name="Glaser F."/>
            <person name="Hesse C.N."/>
            <person name="Kosti I."/>
            <person name="LaButti K."/>
            <person name="Lindquist E.A."/>
            <person name="Lucas S."/>
            <person name="Salamov A.A."/>
            <person name="Bradshaw R.E."/>
            <person name="Ciuffetti L."/>
            <person name="Hamelin R.C."/>
            <person name="Kema G.H.J."/>
            <person name="Lawrence C."/>
            <person name="Scott J.A."/>
            <person name="Spatafora J.W."/>
            <person name="Turgeon B.G."/>
            <person name="de Wit P.J.G.M."/>
            <person name="Zhong S."/>
            <person name="Goodwin S.B."/>
            <person name="Grigoriev I.V."/>
        </authorList>
    </citation>
    <scope>NUCLEOTIDE SEQUENCE [LARGE SCALE GENOMIC DNA]</scope>
    <source>
        <strain evidence="9">28A</strain>
    </source>
</reference>
<name>R0IK98_EXST2</name>
<dbReference type="RefSeq" id="XP_008026821.1">
    <property type="nucleotide sequence ID" value="XM_008028630.1"/>
</dbReference>
<evidence type="ECO:0000256" key="5">
    <source>
        <dbReference type="ARBA" id="ARBA00038359"/>
    </source>
</evidence>
<evidence type="ECO:0000313" key="9">
    <source>
        <dbReference type="Proteomes" id="UP000016935"/>
    </source>
</evidence>
<feature type="transmembrane region" description="Helical" evidence="6">
    <location>
        <begin position="72"/>
        <end position="94"/>
    </location>
</feature>
<sequence>MELQDMLVKCLNVPRPDPECPAMMPPPGVLPLDPNGASTWSFGMPVIAVCLILVGLSIIIRTFTRSYVLKVFALEDAVMLLATLGFVAFAAIVLDSASLGFGKHQWNVTVANVLRALHRAYAVQIIYCLAMYLAKLGVLLQLKATFDSKTRDFMFWMYWVCIVTFTCAYTANLFIWIFPCIPIRKKWDPFIPGHCNTTIKPGLLSGVVNLVTDILILVLPIYAVSRLHMSWRKKVSICGIFASGLLACASSALRLHYSIERLDSKDLTYWLSVVAVCAIPEIAALLICGAFPTFPLFFKFITQDVGKKAGYMVTNSGKDSSNAPSEAIILSKRHKEAIDAVV</sequence>
<evidence type="ECO:0000256" key="1">
    <source>
        <dbReference type="ARBA" id="ARBA00004141"/>
    </source>
</evidence>
<dbReference type="EMBL" id="KB908692">
    <property type="protein sequence ID" value="EOA85530.1"/>
    <property type="molecule type" value="Genomic_DNA"/>
</dbReference>
<dbReference type="Proteomes" id="UP000016935">
    <property type="component" value="Unassembled WGS sequence"/>
</dbReference>
<feature type="transmembrane region" description="Helical" evidence="6">
    <location>
        <begin position="154"/>
        <end position="178"/>
    </location>
</feature>
<dbReference type="OrthoDB" id="4682787at2759"/>
<dbReference type="HOGENOM" id="CLU_028200_12_4_1"/>
<gene>
    <name evidence="8" type="ORF">SETTUDRAFT_29217</name>
</gene>
<keyword evidence="3 6" id="KW-1133">Transmembrane helix</keyword>
<dbReference type="GeneID" id="19403325"/>
<evidence type="ECO:0000256" key="2">
    <source>
        <dbReference type="ARBA" id="ARBA00022692"/>
    </source>
</evidence>
<dbReference type="Pfam" id="PF20684">
    <property type="entry name" value="Fung_rhodopsin"/>
    <property type="match status" value="1"/>
</dbReference>
<dbReference type="STRING" id="671987.R0IK98"/>
<accession>R0IK98</accession>
<organism evidence="8 9">
    <name type="scientific">Exserohilum turcicum (strain 28A)</name>
    <name type="common">Northern leaf blight fungus</name>
    <name type="synonym">Setosphaeria turcica</name>
    <dbReference type="NCBI Taxonomy" id="671987"/>
    <lineage>
        <taxon>Eukaryota</taxon>
        <taxon>Fungi</taxon>
        <taxon>Dikarya</taxon>
        <taxon>Ascomycota</taxon>
        <taxon>Pezizomycotina</taxon>
        <taxon>Dothideomycetes</taxon>
        <taxon>Pleosporomycetidae</taxon>
        <taxon>Pleosporales</taxon>
        <taxon>Pleosporineae</taxon>
        <taxon>Pleosporaceae</taxon>
        <taxon>Exserohilum</taxon>
    </lineage>
</organism>
<dbReference type="InterPro" id="IPR049326">
    <property type="entry name" value="Rhodopsin_dom_fungi"/>
</dbReference>